<dbReference type="GO" id="GO:0050515">
    <property type="term" value="F:4-(cytidine 5'-diphospho)-2-C-methyl-D-erythritol kinase activity"/>
    <property type="evidence" value="ECO:0007669"/>
    <property type="project" value="TreeGrafter"/>
</dbReference>
<dbReference type="SUPFAM" id="SSF54211">
    <property type="entry name" value="Ribosomal protein S5 domain 2-like"/>
    <property type="match status" value="1"/>
</dbReference>
<evidence type="ECO:0000259" key="5">
    <source>
        <dbReference type="Pfam" id="PF00288"/>
    </source>
</evidence>
<dbReference type="AlphaFoldDB" id="A0A1Q2LI82"/>
<evidence type="ECO:0000256" key="1">
    <source>
        <dbReference type="ARBA" id="ARBA00022679"/>
    </source>
</evidence>
<feature type="domain" description="GHMP kinase N-terminal" evidence="5">
    <location>
        <begin position="100"/>
        <end position="179"/>
    </location>
</feature>
<dbReference type="Proteomes" id="UP000188298">
    <property type="component" value="Chromosome"/>
</dbReference>
<protein>
    <recommendedName>
        <fullName evidence="5">GHMP kinase N-terminal domain-containing protein</fullName>
    </recommendedName>
</protein>
<keyword evidence="2" id="KW-0547">Nucleotide-binding</keyword>
<dbReference type="Gene3D" id="3.30.230.10">
    <property type="match status" value="1"/>
</dbReference>
<keyword evidence="4" id="KW-0067">ATP-binding</keyword>
<sequence length="408" mass="46566">MTKTMKAYYAKAYPKINITLKIGEKIGNLHTLQSRFCLVESSLYDSFLIIKESLDNEVLTQKDLVKKLPQRYTTFSETTKQHNAIQCYLYGNFDCKLEDNLIYKAYALLAKHIDSNINPCFIRIIVDKRIPVGGGLGGGSVNAALILLLLNELFNLNCSKEILYQYAKALGSDVAFFLMIYTQNSTHITPYFYVEQNLSKGDLDSILFKQTQDENLDSNICHVERSKISKDLEMIKESKQDSNIESKKDISCLRTRTSESLAHTCKYDRNLDSIFLDSLKQKRQDHSINFLSANVYGTGEIIEPFYEKLPHFLIHCNTIACNTGAVYKEFAREKQAIKDSKKDNIDLQKDSITLLQAHDIYTLNDLYKPACNLYELEAIAKGLHKKYGNVYFSGSGSSFFSINHDIKE</sequence>
<evidence type="ECO:0000256" key="2">
    <source>
        <dbReference type="ARBA" id="ARBA00022741"/>
    </source>
</evidence>
<keyword evidence="3" id="KW-0418">Kinase</keyword>
<reference evidence="6 7" key="1">
    <citation type="submission" date="2017-02" db="EMBL/GenBank/DDBJ databases">
        <title>Whole genome sequencing of Helicobacter bilis strain AAQJH.</title>
        <authorList>
            <person name="Conlan S."/>
            <person name="Thomas P.J."/>
            <person name="Mullikin J."/>
            <person name="Palmore T.N."/>
            <person name="Frank K.M."/>
            <person name="Segre J.A."/>
        </authorList>
    </citation>
    <scope>NUCLEOTIDE SEQUENCE [LARGE SCALE GENOMIC DNA]</scope>
    <source>
        <strain evidence="6 7">AAQJH</strain>
    </source>
</reference>
<proteinExistence type="predicted"/>
<dbReference type="SUPFAM" id="SSF55060">
    <property type="entry name" value="GHMP Kinase, C-terminal domain"/>
    <property type="match status" value="1"/>
</dbReference>
<dbReference type="GO" id="GO:0005524">
    <property type="term" value="F:ATP binding"/>
    <property type="evidence" value="ECO:0007669"/>
    <property type="project" value="UniProtKB-KW"/>
</dbReference>
<accession>A0A1Q2LI82</accession>
<dbReference type="InterPro" id="IPR036554">
    <property type="entry name" value="GHMP_kinase_C_sf"/>
</dbReference>
<dbReference type="RefSeq" id="WP_077389186.1">
    <property type="nucleotide sequence ID" value="NZ_CP019645.1"/>
</dbReference>
<name>A0A1Q2LI82_9HELI</name>
<dbReference type="InterPro" id="IPR014721">
    <property type="entry name" value="Ribsml_uS5_D2-typ_fold_subgr"/>
</dbReference>
<evidence type="ECO:0000256" key="3">
    <source>
        <dbReference type="ARBA" id="ARBA00022777"/>
    </source>
</evidence>
<dbReference type="PANTHER" id="PTHR43527:SF2">
    <property type="entry name" value="4-DIPHOSPHOCYTIDYL-2-C-METHYL-D-ERYTHRITOL KINASE, CHLOROPLASTIC"/>
    <property type="match status" value="1"/>
</dbReference>
<dbReference type="Gene3D" id="3.30.70.890">
    <property type="entry name" value="GHMP kinase, C-terminal domain"/>
    <property type="match status" value="1"/>
</dbReference>
<dbReference type="InterPro" id="IPR006204">
    <property type="entry name" value="GHMP_kinase_N_dom"/>
</dbReference>
<dbReference type="KEGG" id="hbl:XJ32_08920"/>
<dbReference type="EMBL" id="CP019645">
    <property type="protein sequence ID" value="AQQ60190.1"/>
    <property type="molecule type" value="Genomic_DNA"/>
</dbReference>
<evidence type="ECO:0000313" key="7">
    <source>
        <dbReference type="Proteomes" id="UP000188298"/>
    </source>
</evidence>
<organism evidence="6 7">
    <name type="scientific">Helicobacter bilis</name>
    <dbReference type="NCBI Taxonomy" id="37372"/>
    <lineage>
        <taxon>Bacteria</taxon>
        <taxon>Pseudomonadati</taxon>
        <taxon>Campylobacterota</taxon>
        <taxon>Epsilonproteobacteria</taxon>
        <taxon>Campylobacterales</taxon>
        <taxon>Helicobacteraceae</taxon>
        <taxon>Helicobacter</taxon>
    </lineage>
</organism>
<dbReference type="InterPro" id="IPR020568">
    <property type="entry name" value="Ribosomal_Su5_D2-typ_SF"/>
</dbReference>
<evidence type="ECO:0000313" key="6">
    <source>
        <dbReference type="EMBL" id="AQQ60190.1"/>
    </source>
</evidence>
<evidence type="ECO:0000256" key="4">
    <source>
        <dbReference type="ARBA" id="ARBA00022840"/>
    </source>
</evidence>
<gene>
    <name evidence="6" type="ORF">XJ32_08920</name>
</gene>
<keyword evidence="1" id="KW-0808">Transferase</keyword>
<dbReference type="Pfam" id="PF00288">
    <property type="entry name" value="GHMP_kinases_N"/>
    <property type="match status" value="1"/>
</dbReference>
<dbReference type="PANTHER" id="PTHR43527">
    <property type="entry name" value="4-DIPHOSPHOCYTIDYL-2-C-METHYL-D-ERYTHRITOL KINASE, CHLOROPLASTIC"/>
    <property type="match status" value="1"/>
</dbReference>